<feature type="region of interest" description="Disordered" evidence="1">
    <location>
        <begin position="44"/>
        <end position="158"/>
    </location>
</feature>
<feature type="region of interest" description="Disordered" evidence="1">
    <location>
        <begin position="999"/>
        <end position="1061"/>
    </location>
</feature>
<proteinExistence type="predicted"/>
<feature type="compositionally biased region" description="Polar residues" evidence="1">
    <location>
        <begin position="101"/>
        <end position="111"/>
    </location>
</feature>
<feature type="compositionally biased region" description="Basic and acidic residues" evidence="1">
    <location>
        <begin position="148"/>
        <end position="157"/>
    </location>
</feature>
<feature type="compositionally biased region" description="Polar residues" evidence="1">
    <location>
        <begin position="356"/>
        <end position="366"/>
    </location>
</feature>
<name>A0A448YYT0_9STRA</name>
<feature type="compositionally biased region" description="Polar residues" evidence="1">
    <location>
        <begin position="794"/>
        <end position="807"/>
    </location>
</feature>
<evidence type="ECO:0000313" key="2">
    <source>
        <dbReference type="EMBL" id="VEU34963.1"/>
    </source>
</evidence>
<feature type="region of interest" description="Disordered" evidence="1">
    <location>
        <begin position="306"/>
        <end position="495"/>
    </location>
</feature>
<feature type="compositionally biased region" description="Polar residues" evidence="1">
    <location>
        <begin position="894"/>
        <end position="906"/>
    </location>
</feature>
<feature type="region of interest" description="Disordered" evidence="1">
    <location>
        <begin position="877"/>
        <end position="936"/>
    </location>
</feature>
<sequence length="1205" mass="133204">MAENEATREDYARLPPVAADVGIETNSQSNRLGVAGVDTTAVAPAPATSAVDQTVAAFQSEPRATGEKNDSIADVDADADAKPTTITQRRASAGHRKTENDQSLDPTQSTSHKAKTEATNKRSSVGEVTETPTATKKKKVGDLSVSPDWHRKGDRTVHPSPVYIATGRSPIDAAPPPSQGGVLHRCEAESNGSIHASSSTLSTSREHGHDDVAHALFTESFDTISACGSAMAVREQQLNAEGILSPRQKIHSPPRDGTEGILPSPRKKSRRDRYPSNGELTGSGDNDANGAARYGEYHLLSATNHKAGSSGLEHQPHGDQQYQEHSSPHSPPQRVVHVDGEDHGCEDISPIKFSPPTDSSPSNLSNHRGHYTQPSVDHRQRYRGGFPAGSDVRLSEDREFPYETSSPPDGHDEQHAAEISFDTSAAAGNSGYHHQTIRNSGDEGRRQYSLPVSHSPSHRGTGESRAVQEVEEEVDHENGKNTSTHEASIGGQHYDSNRERYYHDKRSFYSTAPPLPRGLPSPDLRDPRHYYHNHKSKFYPGEDVRPPLSGDGARYADKEVTKGRNDSSKNVLDRPSRMVQSSPIQSGRPRYPNWPQQELHYAPYGAPANTILPPPHPPFVGTPWTIRPPNSKQREPNPPRDHMAADTFYRNRHHQVDQYPPLPPYSQGETKRPSGAPFTQSTKLKADAAPPPSDNHKIYQQHSPFPPPTYSPYHNHRHDLAYVGKDPFTILRCIRTIFQGCSYLLYPVHVGINWSGEQQAIHTDPDDLKIARRRIESAICALGGYIKDVREGQYSCNGTSSHDTNGYSSKSSRSPTISSHIFRRTDGNQHIGSITGTSSSSSSDHYRDRFHSRYFIGNHGVSWEVEENPPVCISIDDDEDNVISRNGNNDKTDNSSGTVGNPSRSGMGNRHVPPLFNPKSPSLDTKRQTSGLTPVDHSQKMKYRCKLCGQPKQNHVCPYRKSLVRTIGVMVCPAVNAYTTSEPGVLTPALTEMNNVVPYARPHSRDDNSDIGTESSSRDHSSHGYRSTPGGQQKTSGRYHYSPTTSSLSTSPHSNNQQSSYLERHHHANLWQEEKRPIQQSATMPLVLRAEHYRVVTPRSPCQNTDPNRMDERDDKEEDSFDYPHVPLTYAGRKRLTDTLFYLSQRVPSVMTDVASLLRLARERDEWDLAVAEVLTQIIVCIHCSDGDFQLSGLCKYLLKIGTAS</sequence>
<feature type="compositionally biased region" description="Low complexity" evidence="1">
    <location>
        <begin position="1039"/>
        <end position="1054"/>
    </location>
</feature>
<feature type="compositionally biased region" description="Basic and acidic residues" evidence="1">
    <location>
        <begin position="554"/>
        <end position="576"/>
    </location>
</feature>
<accession>A0A448YYT0</accession>
<reference evidence="2 3" key="1">
    <citation type="submission" date="2019-01" db="EMBL/GenBank/DDBJ databases">
        <authorList>
            <person name="Ferrante I. M."/>
        </authorList>
    </citation>
    <scope>NUCLEOTIDE SEQUENCE [LARGE SCALE GENOMIC DNA]</scope>
    <source>
        <strain evidence="2 3">B856</strain>
    </source>
</reference>
<dbReference type="Proteomes" id="UP000291116">
    <property type="component" value="Unassembled WGS sequence"/>
</dbReference>
<feature type="compositionally biased region" description="Basic and acidic residues" evidence="1">
    <location>
        <begin position="632"/>
        <end position="644"/>
    </location>
</feature>
<organism evidence="2 3">
    <name type="scientific">Pseudo-nitzschia multistriata</name>
    <dbReference type="NCBI Taxonomy" id="183589"/>
    <lineage>
        <taxon>Eukaryota</taxon>
        <taxon>Sar</taxon>
        <taxon>Stramenopiles</taxon>
        <taxon>Ochrophyta</taxon>
        <taxon>Bacillariophyta</taxon>
        <taxon>Bacillariophyceae</taxon>
        <taxon>Bacillariophycidae</taxon>
        <taxon>Bacillariales</taxon>
        <taxon>Bacillariaceae</taxon>
        <taxon>Pseudo-nitzschia</taxon>
    </lineage>
</organism>
<keyword evidence="3" id="KW-1185">Reference proteome</keyword>
<gene>
    <name evidence="2" type="ORF">PSNMU_V1.4_AUG-EV-PASAV3_0016850</name>
</gene>
<feature type="compositionally biased region" description="Basic and acidic residues" evidence="1">
    <location>
        <begin position="336"/>
        <end position="346"/>
    </location>
</feature>
<evidence type="ECO:0000256" key="1">
    <source>
        <dbReference type="SAM" id="MobiDB-lite"/>
    </source>
</evidence>
<feature type="compositionally biased region" description="Low complexity" evidence="1">
    <location>
        <begin position="831"/>
        <end position="843"/>
    </location>
</feature>
<feature type="region of interest" description="Disordered" evidence="1">
    <location>
        <begin position="532"/>
        <end position="596"/>
    </location>
</feature>
<protein>
    <submittedName>
        <fullName evidence="2">Uncharacterized protein</fullName>
    </submittedName>
</protein>
<feature type="region of interest" description="Disordered" evidence="1">
    <location>
        <begin position="1098"/>
        <end position="1123"/>
    </location>
</feature>
<evidence type="ECO:0000313" key="3">
    <source>
        <dbReference type="Proteomes" id="UP000291116"/>
    </source>
</evidence>
<dbReference type="AlphaFoldDB" id="A0A448YYT0"/>
<feature type="region of interest" description="Disordered" evidence="1">
    <location>
        <begin position="794"/>
        <end position="845"/>
    </location>
</feature>
<feature type="region of interest" description="Disordered" evidence="1">
    <location>
        <begin position="612"/>
        <end position="695"/>
    </location>
</feature>
<feature type="compositionally biased region" description="Low complexity" evidence="1">
    <location>
        <begin position="808"/>
        <end position="819"/>
    </location>
</feature>
<feature type="compositionally biased region" description="Polar residues" evidence="1">
    <location>
        <begin position="919"/>
        <end position="932"/>
    </location>
</feature>
<dbReference type="OrthoDB" id="48685at2759"/>
<feature type="region of interest" description="Disordered" evidence="1">
    <location>
        <begin position="240"/>
        <end position="291"/>
    </location>
</feature>
<dbReference type="EMBL" id="CAACVS010000044">
    <property type="protein sequence ID" value="VEU34963.1"/>
    <property type="molecule type" value="Genomic_DNA"/>
</dbReference>